<evidence type="ECO:0000256" key="2">
    <source>
        <dbReference type="SAM" id="Phobius"/>
    </source>
</evidence>
<evidence type="ECO:0000256" key="1">
    <source>
        <dbReference type="SAM" id="MobiDB-lite"/>
    </source>
</evidence>
<gene>
    <name evidence="3" type="ORF">F0L46_02165</name>
</gene>
<accession>A0A5B2W061</accession>
<dbReference type="Proteomes" id="UP000323142">
    <property type="component" value="Unassembled WGS sequence"/>
</dbReference>
<name>A0A5B2W061_9HYPH</name>
<proteinExistence type="predicted"/>
<dbReference type="EMBL" id="VUOA01000005">
    <property type="protein sequence ID" value="KAA2244070.1"/>
    <property type="molecule type" value="Genomic_DNA"/>
</dbReference>
<sequence>MPISAEQAVSVLIPLVVLAILWSVVRHWILPFVLGFTLAVALGPQARPLVSGVWSAVAGVGDRIFGSDRDDGGPPPAEWERRRARPGEYEPDQDSWRNR</sequence>
<feature type="transmembrane region" description="Helical" evidence="2">
    <location>
        <begin position="12"/>
        <end position="42"/>
    </location>
</feature>
<keyword evidence="2" id="KW-0812">Transmembrane</keyword>
<keyword evidence="4" id="KW-1185">Reference proteome</keyword>
<evidence type="ECO:0000313" key="3">
    <source>
        <dbReference type="EMBL" id="KAA2244070.1"/>
    </source>
</evidence>
<protein>
    <submittedName>
        <fullName evidence="3">Uncharacterized protein</fullName>
    </submittedName>
</protein>
<dbReference type="AlphaFoldDB" id="A0A5B2W061"/>
<feature type="region of interest" description="Disordered" evidence="1">
    <location>
        <begin position="65"/>
        <end position="99"/>
    </location>
</feature>
<dbReference type="RefSeq" id="WP_149815382.1">
    <property type="nucleotide sequence ID" value="NZ_VUOA01000005.1"/>
</dbReference>
<organism evidence="3 4">
    <name type="scientific">Salinarimonas soli</name>
    <dbReference type="NCBI Taxonomy" id="1638099"/>
    <lineage>
        <taxon>Bacteria</taxon>
        <taxon>Pseudomonadati</taxon>
        <taxon>Pseudomonadota</taxon>
        <taxon>Alphaproteobacteria</taxon>
        <taxon>Hyphomicrobiales</taxon>
        <taxon>Salinarimonadaceae</taxon>
        <taxon>Salinarimonas</taxon>
    </lineage>
</organism>
<keyword evidence="2" id="KW-0472">Membrane</keyword>
<reference evidence="3 4" key="1">
    <citation type="submission" date="2019-09" db="EMBL/GenBank/DDBJ databases">
        <title>Salinarimonas rosea gen. nov., sp. nov., a new member of the a-2 subgroup of the Proteobacteria.</title>
        <authorList>
            <person name="Liu J."/>
        </authorList>
    </citation>
    <scope>NUCLEOTIDE SEQUENCE [LARGE SCALE GENOMIC DNA]</scope>
    <source>
        <strain evidence="3 4">BN140002</strain>
    </source>
</reference>
<keyword evidence="2" id="KW-1133">Transmembrane helix</keyword>
<comment type="caution">
    <text evidence="3">The sequence shown here is derived from an EMBL/GenBank/DDBJ whole genome shotgun (WGS) entry which is preliminary data.</text>
</comment>
<evidence type="ECO:0000313" key="4">
    <source>
        <dbReference type="Proteomes" id="UP000323142"/>
    </source>
</evidence>
<reference evidence="3 4" key="2">
    <citation type="submission" date="2019-09" db="EMBL/GenBank/DDBJ databases">
        <authorList>
            <person name="Jin C."/>
        </authorList>
    </citation>
    <scope>NUCLEOTIDE SEQUENCE [LARGE SCALE GENOMIC DNA]</scope>
    <source>
        <strain evidence="3 4">BN140002</strain>
    </source>
</reference>